<dbReference type="Gene3D" id="1.25.40.20">
    <property type="entry name" value="Ankyrin repeat-containing domain"/>
    <property type="match status" value="1"/>
</dbReference>
<organism evidence="3 4">
    <name type="scientific">Falsiroseomonas bella</name>
    <dbReference type="NCBI Taxonomy" id="2184016"/>
    <lineage>
        <taxon>Bacteria</taxon>
        <taxon>Pseudomonadati</taxon>
        <taxon>Pseudomonadota</taxon>
        <taxon>Alphaproteobacteria</taxon>
        <taxon>Acetobacterales</taxon>
        <taxon>Roseomonadaceae</taxon>
        <taxon>Falsiroseomonas</taxon>
    </lineage>
</organism>
<dbReference type="EMBL" id="QGNA01000001">
    <property type="protein sequence ID" value="PWS37951.1"/>
    <property type="molecule type" value="Genomic_DNA"/>
</dbReference>
<evidence type="ECO:0000313" key="3">
    <source>
        <dbReference type="EMBL" id="PWS37951.1"/>
    </source>
</evidence>
<keyword evidence="4" id="KW-1185">Reference proteome</keyword>
<feature type="chain" id="PRO_5016456394" evidence="2">
    <location>
        <begin position="23"/>
        <end position="220"/>
    </location>
</feature>
<feature type="region of interest" description="Disordered" evidence="1">
    <location>
        <begin position="30"/>
        <end position="68"/>
    </location>
</feature>
<feature type="compositionally biased region" description="Pro residues" evidence="1">
    <location>
        <begin position="32"/>
        <end position="46"/>
    </location>
</feature>
<dbReference type="InterPro" id="IPR036770">
    <property type="entry name" value="Ankyrin_rpt-contain_sf"/>
</dbReference>
<sequence>MHAAIRLAVLLPLLALPGLIPAGEAAAQGMIRPPPRDNAPLAPAPALPGLSSRQSVAPIPAGENTGDMSPNAALFDGIMRGDLAAVRDAVSRGADLNARNALGLTPIDAAVDRGRNEIAFYLLSARDLTRGGPPPAPGPGGLDAPPPEAARRANAARRDAALTAAARASARNQAPATPRSARLWANDGGSAQPDIGFLGFDAGRPAGATAPASARRGGRG</sequence>
<proteinExistence type="predicted"/>
<dbReference type="Pfam" id="PF13637">
    <property type="entry name" value="Ank_4"/>
    <property type="match status" value="1"/>
</dbReference>
<dbReference type="SUPFAM" id="SSF48403">
    <property type="entry name" value="Ankyrin repeat"/>
    <property type="match status" value="1"/>
</dbReference>
<dbReference type="OrthoDB" id="7284510at2"/>
<feature type="compositionally biased region" description="Low complexity" evidence="1">
    <location>
        <begin position="161"/>
        <end position="176"/>
    </location>
</feature>
<feature type="compositionally biased region" description="Pro residues" evidence="1">
    <location>
        <begin position="132"/>
        <end position="148"/>
    </location>
</feature>
<evidence type="ECO:0000313" key="4">
    <source>
        <dbReference type="Proteomes" id="UP000245765"/>
    </source>
</evidence>
<reference evidence="4" key="1">
    <citation type="submission" date="2018-05" db="EMBL/GenBank/DDBJ databases">
        <authorList>
            <person name="Du Z."/>
            <person name="Wang X."/>
        </authorList>
    </citation>
    <scope>NUCLEOTIDE SEQUENCE [LARGE SCALE GENOMIC DNA]</scope>
    <source>
        <strain evidence="4">CQN31</strain>
    </source>
</reference>
<comment type="caution">
    <text evidence="3">The sequence shown here is derived from an EMBL/GenBank/DDBJ whole genome shotgun (WGS) entry which is preliminary data.</text>
</comment>
<dbReference type="AlphaFoldDB" id="A0A317FFV2"/>
<dbReference type="InterPro" id="IPR002110">
    <property type="entry name" value="Ankyrin_rpt"/>
</dbReference>
<feature type="region of interest" description="Disordered" evidence="1">
    <location>
        <begin position="130"/>
        <end position="220"/>
    </location>
</feature>
<accession>A0A317FFV2</accession>
<protein>
    <submittedName>
        <fullName evidence="3">Uncharacterized protein</fullName>
    </submittedName>
</protein>
<feature type="signal peptide" evidence="2">
    <location>
        <begin position="1"/>
        <end position="22"/>
    </location>
</feature>
<dbReference type="RefSeq" id="WP_109868573.1">
    <property type="nucleotide sequence ID" value="NZ_QGNA01000001.1"/>
</dbReference>
<evidence type="ECO:0000256" key="1">
    <source>
        <dbReference type="SAM" id="MobiDB-lite"/>
    </source>
</evidence>
<evidence type="ECO:0000256" key="2">
    <source>
        <dbReference type="SAM" id="SignalP"/>
    </source>
</evidence>
<gene>
    <name evidence="3" type="ORF">DFH01_01145</name>
</gene>
<keyword evidence="2" id="KW-0732">Signal</keyword>
<dbReference type="Proteomes" id="UP000245765">
    <property type="component" value="Unassembled WGS sequence"/>
</dbReference>
<name>A0A317FFV2_9PROT</name>